<dbReference type="Proteomes" id="UP000836402">
    <property type="component" value="Unassembled WGS sequence"/>
</dbReference>
<evidence type="ECO:0000256" key="1">
    <source>
        <dbReference type="ARBA" id="ARBA00022679"/>
    </source>
</evidence>
<dbReference type="SUPFAM" id="SSF54495">
    <property type="entry name" value="UBC-like"/>
    <property type="match status" value="1"/>
</dbReference>
<evidence type="ECO:0000256" key="2">
    <source>
        <dbReference type="ARBA" id="ARBA00022786"/>
    </source>
</evidence>
<evidence type="ECO:0000259" key="4">
    <source>
        <dbReference type="Pfam" id="PF00179"/>
    </source>
</evidence>
<protein>
    <recommendedName>
        <fullName evidence="4">UBC core domain-containing protein</fullName>
    </recommendedName>
</protein>
<dbReference type="Gene3D" id="3.10.110.10">
    <property type="entry name" value="Ubiquitin Conjugating Enzyme"/>
    <property type="match status" value="1"/>
</dbReference>
<dbReference type="EMBL" id="CAJHJG010003320">
    <property type="protein sequence ID" value="CAD6929858.1"/>
    <property type="molecule type" value="Genomic_DNA"/>
</dbReference>
<feature type="domain" description="UBC core" evidence="4">
    <location>
        <begin position="38"/>
        <end position="106"/>
    </location>
</feature>
<evidence type="ECO:0000256" key="3">
    <source>
        <dbReference type="SAM" id="MobiDB-lite"/>
    </source>
</evidence>
<reference evidence="5" key="1">
    <citation type="submission" date="2020-10" db="EMBL/GenBank/DDBJ databases">
        <authorList>
            <person name="Sedaghatjoo S."/>
        </authorList>
    </citation>
    <scope>NUCLEOTIDE SEQUENCE</scope>
    <source>
        <strain evidence="5">AZH3</strain>
    </source>
</reference>
<dbReference type="PANTHER" id="PTHR46116">
    <property type="entry name" value="(E3-INDEPENDENT) E2 UBIQUITIN-CONJUGATING ENZYME"/>
    <property type="match status" value="1"/>
</dbReference>
<feature type="region of interest" description="Disordered" evidence="3">
    <location>
        <begin position="1"/>
        <end position="38"/>
    </location>
</feature>
<sequence length="134" mass="15021">MEVDGLDSGDSSGDDEEDGSDDMDFNDERDGDDDDSILVQTYGDRTDLLRVLIIGSENTSYEDAPFVIDFCLKPTYPHEPPLAHFHSWTNGNGRVSPNLYEEGKVCWLHSPVSSRSFNHGTGTYFITRDQIARL</sequence>
<dbReference type="PANTHER" id="PTHR46116:SF15">
    <property type="entry name" value="(E3-INDEPENDENT) E2 UBIQUITIN-CONJUGATING ENZYME"/>
    <property type="match status" value="1"/>
</dbReference>
<dbReference type="Pfam" id="PF00179">
    <property type="entry name" value="UQ_con"/>
    <property type="match status" value="1"/>
</dbReference>
<keyword evidence="6" id="KW-1185">Reference proteome</keyword>
<gene>
    <name evidence="5" type="ORF">JKIAZH3_G5349</name>
</gene>
<organism evidence="5 6">
    <name type="scientific">Tilletia caries</name>
    <name type="common">wheat bunt fungus</name>
    <dbReference type="NCBI Taxonomy" id="13290"/>
    <lineage>
        <taxon>Eukaryota</taxon>
        <taxon>Fungi</taxon>
        <taxon>Dikarya</taxon>
        <taxon>Basidiomycota</taxon>
        <taxon>Ustilaginomycotina</taxon>
        <taxon>Exobasidiomycetes</taxon>
        <taxon>Tilletiales</taxon>
        <taxon>Tilletiaceae</taxon>
        <taxon>Tilletia</taxon>
    </lineage>
</organism>
<accession>A0ABN7IY52</accession>
<evidence type="ECO:0000313" key="6">
    <source>
        <dbReference type="Proteomes" id="UP000836402"/>
    </source>
</evidence>
<keyword evidence="1" id="KW-0808">Transferase</keyword>
<name>A0ABN7IY52_9BASI</name>
<proteinExistence type="predicted"/>
<feature type="compositionally biased region" description="Acidic residues" evidence="3">
    <location>
        <begin position="1"/>
        <end position="36"/>
    </location>
</feature>
<comment type="caution">
    <text evidence="5">The sequence shown here is derived from an EMBL/GenBank/DDBJ whole genome shotgun (WGS) entry which is preliminary data.</text>
</comment>
<dbReference type="InterPro" id="IPR000608">
    <property type="entry name" value="UBC"/>
</dbReference>
<evidence type="ECO:0000313" key="5">
    <source>
        <dbReference type="EMBL" id="CAD6929858.1"/>
    </source>
</evidence>
<dbReference type="InterPro" id="IPR016135">
    <property type="entry name" value="UBQ-conjugating_enzyme/RWD"/>
</dbReference>
<keyword evidence="2" id="KW-0833">Ubl conjugation pathway</keyword>